<name>A0A1Y4DKS2_9BACT</name>
<evidence type="ECO:0000256" key="2">
    <source>
        <dbReference type="ARBA" id="ARBA00022679"/>
    </source>
</evidence>
<dbReference type="InterPro" id="IPR018193">
    <property type="entry name" value="Glyc_kinase_flavodox-like_fold"/>
</dbReference>
<dbReference type="Gene3D" id="3.90.1510.10">
    <property type="entry name" value="Glycerate kinase, domain 2"/>
    <property type="match status" value="1"/>
</dbReference>
<evidence type="ECO:0000313" key="5">
    <source>
        <dbReference type="EMBL" id="OUO57528.1"/>
    </source>
</evidence>
<evidence type="ECO:0000256" key="1">
    <source>
        <dbReference type="ARBA" id="ARBA00006284"/>
    </source>
</evidence>
<evidence type="ECO:0000256" key="3">
    <source>
        <dbReference type="ARBA" id="ARBA00022777"/>
    </source>
</evidence>
<dbReference type="GO" id="GO:0031388">
    <property type="term" value="P:organic acid phosphorylation"/>
    <property type="evidence" value="ECO:0007669"/>
    <property type="project" value="UniProtKB-UniRule"/>
</dbReference>
<organism evidence="5 6">
    <name type="scientific">Candidatus Avelusimicrobium gallicola</name>
    <dbReference type="NCBI Taxonomy" id="2562704"/>
    <lineage>
        <taxon>Bacteria</taxon>
        <taxon>Pseudomonadati</taxon>
        <taxon>Elusimicrobiota</taxon>
        <taxon>Elusimicrobia</taxon>
        <taxon>Elusimicrobiales</taxon>
        <taxon>Elusimicrobiaceae</taxon>
        <taxon>Candidatus Avelusimicrobium</taxon>
    </lineage>
</organism>
<accession>A0A1Y4DKS2</accession>
<sequence>MHILVLPNAFKGSLSALQTARLLTRYLSPLHAVKAYPISDGGDGFIDFFRALYPASRVIYLQAKNAFLKNKRTSFLMLPDRKTAVIETARICGLGSAKKEELDPMGASSFGVGQVILKAVRQGATQIYVGLGGVACNDGGAGMAVACGAHISDKNGNEIPLGAAPLLRAAKLELKQLKQNLKGVRLYAVADVTNPLLGPHSSAKVFGPQKGASPAQVKVLDRAMAQWARVVKRATRRDIAHTPSTAAAGALAAGLYGCFGAKLILGSEFLFRKAHLESAFDWADWVITSEGKLDAQTFYGKAPLAVLKLAKKHKKPVLFICGLLEEKALARQKYRPNQIAVLADFAPTPDACRQYPAVYLKRLCKHLFAGESACGRK</sequence>
<dbReference type="SUPFAM" id="SSF110738">
    <property type="entry name" value="Glycerate kinase I"/>
    <property type="match status" value="1"/>
</dbReference>
<dbReference type="PANTHER" id="PTHR21599:SF0">
    <property type="entry name" value="GLYCERATE KINASE"/>
    <property type="match status" value="1"/>
</dbReference>
<dbReference type="InterPro" id="IPR036129">
    <property type="entry name" value="Glycerate_kinase_sf"/>
</dbReference>
<keyword evidence="6" id="KW-1185">Reference proteome</keyword>
<keyword evidence="2 4" id="KW-0808">Transferase</keyword>
<dbReference type="OrthoDB" id="9774290at2"/>
<dbReference type="PIRSF" id="PIRSF006078">
    <property type="entry name" value="GlxK"/>
    <property type="match status" value="1"/>
</dbReference>
<dbReference type="InterPro" id="IPR004381">
    <property type="entry name" value="Glycerate_kinase"/>
</dbReference>
<dbReference type="AlphaFoldDB" id="A0A1Y4DKS2"/>
<comment type="caution">
    <text evidence="5">The sequence shown here is derived from an EMBL/GenBank/DDBJ whole genome shotgun (WGS) entry which is preliminary data.</text>
</comment>
<dbReference type="GO" id="GO:0008887">
    <property type="term" value="F:glycerate kinase activity"/>
    <property type="evidence" value="ECO:0007669"/>
    <property type="project" value="UniProtKB-UniRule"/>
</dbReference>
<gene>
    <name evidence="5" type="ORF">B5F75_01780</name>
</gene>
<dbReference type="NCBIfam" id="TIGR00045">
    <property type="entry name" value="glycerate kinase"/>
    <property type="match status" value="1"/>
</dbReference>
<dbReference type="RefSeq" id="WP_087287019.1">
    <property type="nucleotide sequence ID" value="NZ_NFJD01000001.1"/>
</dbReference>
<dbReference type="PANTHER" id="PTHR21599">
    <property type="entry name" value="GLYCERATE KINASE"/>
    <property type="match status" value="1"/>
</dbReference>
<dbReference type="Proteomes" id="UP000196368">
    <property type="component" value="Unassembled WGS sequence"/>
</dbReference>
<dbReference type="Gene3D" id="3.40.50.10350">
    <property type="entry name" value="Glycerate kinase, domain 1"/>
    <property type="match status" value="1"/>
</dbReference>
<evidence type="ECO:0008006" key="7">
    <source>
        <dbReference type="Google" id="ProtNLM"/>
    </source>
</evidence>
<reference evidence="6" key="1">
    <citation type="submission" date="2017-04" db="EMBL/GenBank/DDBJ databases">
        <title>Function of individual gut microbiota members based on whole genome sequencing of pure cultures obtained from chicken caecum.</title>
        <authorList>
            <person name="Medvecky M."/>
            <person name="Cejkova D."/>
            <person name="Polansky O."/>
            <person name="Karasova D."/>
            <person name="Kubasova T."/>
            <person name="Cizek A."/>
            <person name="Rychlik I."/>
        </authorList>
    </citation>
    <scope>NUCLEOTIDE SEQUENCE [LARGE SCALE GENOMIC DNA]</scope>
    <source>
        <strain evidence="6">An273</strain>
    </source>
</reference>
<comment type="similarity">
    <text evidence="1 4">Belongs to the glycerate kinase type-1 family.</text>
</comment>
<keyword evidence="3 4" id="KW-0418">Kinase</keyword>
<dbReference type="InterPro" id="IPR018197">
    <property type="entry name" value="Glycerate_kinase_RE-like"/>
</dbReference>
<evidence type="ECO:0000256" key="4">
    <source>
        <dbReference type="PIRNR" id="PIRNR006078"/>
    </source>
</evidence>
<dbReference type="Pfam" id="PF02595">
    <property type="entry name" value="Gly_kinase"/>
    <property type="match status" value="1"/>
</dbReference>
<protein>
    <recommendedName>
        <fullName evidence="7">Glycerate kinase</fullName>
    </recommendedName>
</protein>
<proteinExistence type="inferred from homology"/>
<dbReference type="EMBL" id="NFJD01000001">
    <property type="protein sequence ID" value="OUO57528.1"/>
    <property type="molecule type" value="Genomic_DNA"/>
</dbReference>
<evidence type="ECO:0000313" key="6">
    <source>
        <dbReference type="Proteomes" id="UP000196368"/>
    </source>
</evidence>